<dbReference type="eggNOG" id="COG0436">
    <property type="taxonomic scope" value="Bacteria"/>
</dbReference>
<proteinExistence type="inferred from homology"/>
<dbReference type="InterPro" id="IPR015421">
    <property type="entry name" value="PyrdxlP-dep_Trfase_major"/>
</dbReference>
<evidence type="ECO:0000256" key="4">
    <source>
        <dbReference type="ARBA" id="ARBA00022679"/>
    </source>
</evidence>
<evidence type="ECO:0000259" key="7">
    <source>
        <dbReference type="Pfam" id="PF00155"/>
    </source>
</evidence>
<dbReference type="GO" id="GO:0008483">
    <property type="term" value="F:transaminase activity"/>
    <property type="evidence" value="ECO:0007669"/>
    <property type="project" value="UniProtKB-KW"/>
</dbReference>
<evidence type="ECO:0000256" key="1">
    <source>
        <dbReference type="ARBA" id="ARBA00001933"/>
    </source>
</evidence>
<dbReference type="Gene3D" id="3.90.1150.10">
    <property type="entry name" value="Aspartate Aminotransferase, domain 1"/>
    <property type="match status" value="1"/>
</dbReference>
<feature type="domain" description="Aminotransferase class I/classII large" evidence="7">
    <location>
        <begin position="37"/>
        <end position="385"/>
    </location>
</feature>
<gene>
    <name evidence="8" type="ORF">FD16_GL001735</name>
</gene>
<dbReference type="InterPro" id="IPR015424">
    <property type="entry name" value="PyrdxlP-dep_Trfase"/>
</dbReference>
<dbReference type="GO" id="GO:0006520">
    <property type="term" value="P:amino acid metabolic process"/>
    <property type="evidence" value="ECO:0007669"/>
    <property type="project" value="InterPro"/>
</dbReference>
<dbReference type="AlphaFoldDB" id="A0A0R1W6L7"/>
<evidence type="ECO:0000256" key="2">
    <source>
        <dbReference type="ARBA" id="ARBA00007441"/>
    </source>
</evidence>
<name>A0A0R1W6L7_9LACO</name>
<comment type="cofactor">
    <cofactor evidence="1 6">
        <name>pyridoxal 5'-phosphate</name>
        <dbReference type="ChEBI" id="CHEBI:597326"/>
    </cofactor>
</comment>
<dbReference type="PANTHER" id="PTHR46383:SF4">
    <property type="entry name" value="AMINOTRANSFERASE"/>
    <property type="match status" value="1"/>
</dbReference>
<comment type="similarity">
    <text evidence="2 6">Belongs to the class-I pyridoxal-phosphate-dependent aminotransferase family.</text>
</comment>
<dbReference type="EC" id="2.6.1.-" evidence="6"/>
<dbReference type="SUPFAM" id="SSF53383">
    <property type="entry name" value="PLP-dependent transferases"/>
    <property type="match status" value="1"/>
</dbReference>
<organism evidence="8 9">
    <name type="scientific">Paucilactobacillus suebicus DSM 5007 = KCTC 3549</name>
    <dbReference type="NCBI Taxonomy" id="1423807"/>
    <lineage>
        <taxon>Bacteria</taxon>
        <taxon>Bacillati</taxon>
        <taxon>Bacillota</taxon>
        <taxon>Bacilli</taxon>
        <taxon>Lactobacillales</taxon>
        <taxon>Lactobacillaceae</taxon>
        <taxon>Paucilactobacillus</taxon>
    </lineage>
</organism>
<dbReference type="GO" id="GO:0030170">
    <property type="term" value="F:pyridoxal phosphate binding"/>
    <property type="evidence" value="ECO:0007669"/>
    <property type="project" value="InterPro"/>
</dbReference>
<dbReference type="PROSITE" id="PS00105">
    <property type="entry name" value="AA_TRANSFER_CLASS_1"/>
    <property type="match status" value="1"/>
</dbReference>
<sequence length="395" mass="44032">MSDKVQRLLGRMRTDLRNVKPSAIRAFDQEVSDIPGIIKLTLGEPDFSTPEHIKNAAIRSIRADHSHYPQSIGTPGLRKAAANFLNQKYNLNYQPDNVIVTVGATEAISVAIGSVVNKGDRIIIPTPIWPMYIPIARMQGAEPIFIDTSADNYVLTPARLKKTLQEYGDSVKAVVLNFPSNPTGITYRREDTRAIAAVLAEYDVFVISDEIYSELTYGEPHVSVAEYLPEQTILINGVSKSHAMTGWRIGVICAPKLIVDNLFKLHQFSVTTATYVAQDAAQEAFENGLNDGQKMRQEYEKRGNYCYDQMKSMGFGVDKPQGAFYLFCELPDWFDEDEASFCHNLAYRNKVAVAAGSPFGPGGANHIRISYASSMTQLHSAMERIRNYLNDRYGN</sequence>
<dbReference type="InterPro" id="IPR004838">
    <property type="entry name" value="NHTrfase_class1_PyrdxlP-BS"/>
</dbReference>
<evidence type="ECO:0000256" key="3">
    <source>
        <dbReference type="ARBA" id="ARBA00022576"/>
    </source>
</evidence>
<keyword evidence="3 6" id="KW-0032">Aminotransferase</keyword>
<keyword evidence="9" id="KW-1185">Reference proteome</keyword>
<dbReference type="InterPro" id="IPR015422">
    <property type="entry name" value="PyrdxlP-dep_Trfase_small"/>
</dbReference>
<dbReference type="PANTHER" id="PTHR46383">
    <property type="entry name" value="ASPARTATE AMINOTRANSFERASE"/>
    <property type="match status" value="1"/>
</dbReference>
<dbReference type="PATRIC" id="fig|1423807.3.peg.1778"/>
<evidence type="ECO:0000313" key="9">
    <source>
        <dbReference type="Proteomes" id="UP000051820"/>
    </source>
</evidence>
<dbReference type="InterPro" id="IPR050596">
    <property type="entry name" value="AspAT/PAT-like"/>
</dbReference>
<dbReference type="OrthoDB" id="9802328at2"/>
<dbReference type="Proteomes" id="UP000051820">
    <property type="component" value="Unassembled WGS sequence"/>
</dbReference>
<dbReference type="STRING" id="1423807.FD16_GL001735"/>
<evidence type="ECO:0000256" key="5">
    <source>
        <dbReference type="ARBA" id="ARBA00022898"/>
    </source>
</evidence>
<dbReference type="Gene3D" id="3.40.640.10">
    <property type="entry name" value="Type I PLP-dependent aspartate aminotransferase-like (Major domain)"/>
    <property type="match status" value="1"/>
</dbReference>
<accession>A0A0R1W6L7</accession>
<dbReference type="EMBL" id="AZGF01000004">
    <property type="protein sequence ID" value="KRM13045.1"/>
    <property type="molecule type" value="Genomic_DNA"/>
</dbReference>
<dbReference type="InterPro" id="IPR004839">
    <property type="entry name" value="Aminotransferase_I/II_large"/>
</dbReference>
<keyword evidence="4 6" id="KW-0808">Transferase</keyword>
<dbReference type="RefSeq" id="WP_010621543.1">
    <property type="nucleotide sequence ID" value="NZ_AZGF01000004.1"/>
</dbReference>
<keyword evidence="5" id="KW-0663">Pyridoxal phosphate</keyword>
<dbReference type="CDD" id="cd00609">
    <property type="entry name" value="AAT_like"/>
    <property type="match status" value="1"/>
</dbReference>
<protein>
    <recommendedName>
        <fullName evidence="6">Aminotransferase</fullName>
        <ecNumber evidence="6">2.6.1.-</ecNumber>
    </recommendedName>
</protein>
<comment type="caution">
    <text evidence="8">The sequence shown here is derived from an EMBL/GenBank/DDBJ whole genome shotgun (WGS) entry which is preliminary data.</text>
</comment>
<dbReference type="Pfam" id="PF00155">
    <property type="entry name" value="Aminotran_1_2"/>
    <property type="match status" value="1"/>
</dbReference>
<evidence type="ECO:0000313" key="8">
    <source>
        <dbReference type="EMBL" id="KRM13045.1"/>
    </source>
</evidence>
<evidence type="ECO:0000256" key="6">
    <source>
        <dbReference type="RuleBase" id="RU000481"/>
    </source>
</evidence>
<reference evidence="8 9" key="1">
    <citation type="journal article" date="2015" name="Genome Announc.">
        <title>Expanding the biotechnology potential of lactobacilli through comparative genomics of 213 strains and associated genera.</title>
        <authorList>
            <person name="Sun Z."/>
            <person name="Harris H.M."/>
            <person name="McCann A."/>
            <person name="Guo C."/>
            <person name="Argimon S."/>
            <person name="Zhang W."/>
            <person name="Yang X."/>
            <person name="Jeffery I.B."/>
            <person name="Cooney J.C."/>
            <person name="Kagawa T.F."/>
            <person name="Liu W."/>
            <person name="Song Y."/>
            <person name="Salvetti E."/>
            <person name="Wrobel A."/>
            <person name="Rasinkangas P."/>
            <person name="Parkhill J."/>
            <person name="Rea M.C."/>
            <person name="O'Sullivan O."/>
            <person name="Ritari J."/>
            <person name="Douillard F.P."/>
            <person name="Paul Ross R."/>
            <person name="Yang R."/>
            <person name="Briner A.E."/>
            <person name="Felis G.E."/>
            <person name="de Vos W.M."/>
            <person name="Barrangou R."/>
            <person name="Klaenhammer T.R."/>
            <person name="Caufield P.W."/>
            <person name="Cui Y."/>
            <person name="Zhang H."/>
            <person name="O'Toole P.W."/>
        </authorList>
    </citation>
    <scope>NUCLEOTIDE SEQUENCE [LARGE SCALE GENOMIC DNA]</scope>
    <source>
        <strain evidence="8 9">DSM 5007</strain>
    </source>
</reference>